<keyword evidence="5" id="KW-0375">Hydrogen ion transport</keyword>
<evidence type="ECO:0000256" key="2">
    <source>
        <dbReference type="ARBA" id="ARBA00005699"/>
    </source>
</evidence>
<dbReference type="Proteomes" id="UP000076727">
    <property type="component" value="Unassembled WGS sequence"/>
</dbReference>
<evidence type="ECO:0000313" key="10">
    <source>
        <dbReference type="EMBL" id="KZT65881.1"/>
    </source>
</evidence>
<dbReference type="InterPro" id="IPR006808">
    <property type="entry name" value="ATP_synth_F0_gsu_mt"/>
</dbReference>
<evidence type="ECO:0000256" key="6">
    <source>
        <dbReference type="ARBA" id="ARBA00023065"/>
    </source>
</evidence>
<evidence type="ECO:0000256" key="7">
    <source>
        <dbReference type="ARBA" id="ARBA00023128"/>
    </source>
</evidence>
<dbReference type="GO" id="GO:0031966">
    <property type="term" value="C:mitochondrial membrane"/>
    <property type="evidence" value="ECO:0007669"/>
    <property type="project" value="UniProtKB-SubCell"/>
</dbReference>
<evidence type="ECO:0000256" key="4">
    <source>
        <dbReference type="ARBA" id="ARBA00022547"/>
    </source>
</evidence>
<dbReference type="STRING" id="1314783.A0A165MMG9"/>
<dbReference type="GO" id="GO:0015986">
    <property type="term" value="P:proton motive force-driven ATP synthesis"/>
    <property type="evidence" value="ECO:0007669"/>
    <property type="project" value="InterPro"/>
</dbReference>
<keyword evidence="8" id="KW-0472">Membrane</keyword>
<evidence type="ECO:0000313" key="11">
    <source>
        <dbReference type="Proteomes" id="UP000076727"/>
    </source>
</evidence>
<dbReference type="GO" id="GO:0015078">
    <property type="term" value="F:proton transmembrane transporter activity"/>
    <property type="evidence" value="ECO:0007669"/>
    <property type="project" value="InterPro"/>
</dbReference>
<gene>
    <name evidence="10" type="ORF">DAEQUDRAFT_730924</name>
</gene>
<name>A0A165MMG9_9APHY</name>
<evidence type="ECO:0000256" key="3">
    <source>
        <dbReference type="ARBA" id="ARBA00022448"/>
    </source>
</evidence>
<comment type="similarity">
    <text evidence="2">Belongs to the ATPase g subunit family.</text>
</comment>
<keyword evidence="6" id="KW-0406">Ion transport</keyword>
<evidence type="ECO:0008006" key="12">
    <source>
        <dbReference type="Google" id="ProtNLM"/>
    </source>
</evidence>
<keyword evidence="9" id="KW-0066">ATP synthesis</keyword>
<organism evidence="10 11">
    <name type="scientific">Daedalea quercina L-15889</name>
    <dbReference type="NCBI Taxonomy" id="1314783"/>
    <lineage>
        <taxon>Eukaryota</taxon>
        <taxon>Fungi</taxon>
        <taxon>Dikarya</taxon>
        <taxon>Basidiomycota</taxon>
        <taxon>Agaricomycotina</taxon>
        <taxon>Agaricomycetes</taxon>
        <taxon>Polyporales</taxon>
        <taxon>Fomitopsis</taxon>
    </lineage>
</organism>
<sequence length="168" mass="18613">MRASVPFRLAQLRPHAHVQRRFASSSPGGGMNLNTEEAQKKAQEVVAAAGKRLGQAVEVGKKYMGPVGEKTGNMLGSYREPLLYNLSVAREFLKQVYTAERMQPPTSLAAFQNAYSTLWSRAASPAYWRELVRSGEWTKVGVYAVEAYGIFKIGEIIGRRSLVGYNVE</sequence>
<dbReference type="GO" id="GO:0045259">
    <property type="term" value="C:proton-transporting ATP synthase complex"/>
    <property type="evidence" value="ECO:0007669"/>
    <property type="project" value="UniProtKB-KW"/>
</dbReference>
<evidence type="ECO:0000256" key="1">
    <source>
        <dbReference type="ARBA" id="ARBA00004325"/>
    </source>
</evidence>
<protein>
    <recommendedName>
        <fullName evidence="12">Mitochondrial F1F0-ATP synthase g subunit</fullName>
    </recommendedName>
</protein>
<dbReference type="EMBL" id="KV429098">
    <property type="protein sequence ID" value="KZT65881.1"/>
    <property type="molecule type" value="Genomic_DNA"/>
</dbReference>
<keyword evidence="7" id="KW-0496">Mitochondrion</keyword>
<keyword evidence="11" id="KW-1185">Reference proteome</keyword>
<accession>A0A165MMG9</accession>
<proteinExistence type="inferred from homology"/>
<dbReference type="AlphaFoldDB" id="A0A165MMG9"/>
<keyword evidence="3" id="KW-0813">Transport</keyword>
<dbReference type="Pfam" id="PF04718">
    <property type="entry name" value="ATP-synt_G"/>
    <property type="match status" value="1"/>
</dbReference>
<evidence type="ECO:0000256" key="8">
    <source>
        <dbReference type="ARBA" id="ARBA00023136"/>
    </source>
</evidence>
<evidence type="ECO:0000256" key="5">
    <source>
        <dbReference type="ARBA" id="ARBA00022781"/>
    </source>
</evidence>
<keyword evidence="4" id="KW-0138">CF(0)</keyword>
<dbReference type="OrthoDB" id="437at2759"/>
<comment type="subcellular location">
    <subcellularLocation>
        <location evidence="1">Mitochondrion membrane</location>
    </subcellularLocation>
</comment>
<evidence type="ECO:0000256" key="9">
    <source>
        <dbReference type="ARBA" id="ARBA00023310"/>
    </source>
</evidence>
<reference evidence="10 11" key="1">
    <citation type="journal article" date="2016" name="Mol. Biol. Evol.">
        <title>Comparative Genomics of Early-Diverging Mushroom-Forming Fungi Provides Insights into the Origins of Lignocellulose Decay Capabilities.</title>
        <authorList>
            <person name="Nagy L.G."/>
            <person name="Riley R."/>
            <person name="Tritt A."/>
            <person name="Adam C."/>
            <person name="Daum C."/>
            <person name="Floudas D."/>
            <person name="Sun H."/>
            <person name="Yadav J.S."/>
            <person name="Pangilinan J."/>
            <person name="Larsson K.H."/>
            <person name="Matsuura K."/>
            <person name="Barry K."/>
            <person name="Labutti K."/>
            <person name="Kuo R."/>
            <person name="Ohm R.A."/>
            <person name="Bhattacharya S.S."/>
            <person name="Shirouzu T."/>
            <person name="Yoshinaga Y."/>
            <person name="Martin F.M."/>
            <person name="Grigoriev I.V."/>
            <person name="Hibbett D.S."/>
        </authorList>
    </citation>
    <scope>NUCLEOTIDE SEQUENCE [LARGE SCALE GENOMIC DNA]</scope>
    <source>
        <strain evidence="10 11">L-15889</strain>
    </source>
</reference>